<accession>B0C1K2</accession>
<dbReference type="InterPro" id="IPR003661">
    <property type="entry name" value="HisK_dim/P_dom"/>
</dbReference>
<dbReference type="Proteomes" id="UP000000268">
    <property type="component" value="Chromosome"/>
</dbReference>
<dbReference type="SMART" id="SM00091">
    <property type="entry name" value="PAS"/>
    <property type="match status" value="3"/>
</dbReference>
<dbReference type="GO" id="GO:0000155">
    <property type="term" value="F:phosphorelay sensor kinase activity"/>
    <property type="evidence" value="ECO:0007669"/>
    <property type="project" value="InterPro"/>
</dbReference>
<dbReference type="Pfam" id="PF00512">
    <property type="entry name" value="HisKA"/>
    <property type="match status" value="1"/>
</dbReference>
<feature type="domain" description="PAS" evidence="10">
    <location>
        <begin position="301"/>
        <end position="372"/>
    </location>
</feature>
<dbReference type="EC" id="2.7.13.3" evidence="2"/>
<evidence type="ECO:0000259" key="9">
    <source>
        <dbReference type="PROSITE" id="PS50109"/>
    </source>
</evidence>
<dbReference type="InterPro" id="IPR005467">
    <property type="entry name" value="His_kinase_dom"/>
</dbReference>
<dbReference type="EMBL" id="CP000828">
    <property type="protein sequence ID" value="ABW30836.1"/>
    <property type="molecule type" value="Genomic_DNA"/>
</dbReference>
<dbReference type="InterPro" id="IPR036890">
    <property type="entry name" value="HATPase_C_sf"/>
</dbReference>
<dbReference type="PROSITE" id="PS50109">
    <property type="entry name" value="HIS_KIN"/>
    <property type="match status" value="1"/>
</dbReference>
<dbReference type="Gene3D" id="1.10.287.130">
    <property type="match status" value="1"/>
</dbReference>
<evidence type="ECO:0000313" key="13">
    <source>
        <dbReference type="Proteomes" id="UP000000268"/>
    </source>
</evidence>
<organism evidence="12 13">
    <name type="scientific">Acaryochloris marina (strain MBIC 11017)</name>
    <dbReference type="NCBI Taxonomy" id="329726"/>
    <lineage>
        <taxon>Bacteria</taxon>
        <taxon>Bacillati</taxon>
        <taxon>Cyanobacteriota</taxon>
        <taxon>Cyanophyceae</taxon>
        <taxon>Acaryochloridales</taxon>
        <taxon>Acaryochloridaceae</taxon>
        <taxon>Acaryochloris</taxon>
    </lineage>
</organism>
<dbReference type="OrthoDB" id="475707at2"/>
<evidence type="ECO:0000256" key="6">
    <source>
        <dbReference type="ARBA" id="ARBA00023012"/>
    </source>
</evidence>
<dbReference type="Pfam" id="PF13426">
    <property type="entry name" value="PAS_9"/>
    <property type="match status" value="1"/>
</dbReference>
<keyword evidence="3" id="KW-0597">Phosphoprotein</keyword>
<dbReference type="KEGG" id="amr:AM1_5897"/>
<dbReference type="NCBIfam" id="TIGR00229">
    <property type="entry name" value="sensory_box"/>
    <property type="match status" value="3"/>
</dbReference>
<keyword evidence="8" id="KW-0812">Transmembrane</keyword>
<proteinExistence type="predicted"/>
<dbReference type="STRING" id="329726.AM1_5897"/>
<dbReference type="PROSITE" id="PS50113">
    <property type="entry name" value="PAC"/>
    <property type="match status" value="3"/>
</dbReference>
<feature type="domain" description="PAC" evidence="11">
    <location>
        <begin position="375"/>
        <end position="427"/>
    </location>
</feature>
<comment type="catalytic activity">
    <reaction evidence="1">
        <text>ATP + protein L-histidine = ADP + protein N-phospho-L-histidine.</text>
        <dbReference type="EC" id="2.7.13.3"/>
    </reaction>
</comment>
<dbReference type="eggNOG" id="COG2202">
    <property type="taxonomic scope" value="Bacteria"/>
</dbReference>
<dbReference type="InterPro" id="IPR036097">
    <property type="entry name" value="HisK_dim/P_sf"/>
</dbReference>
<dbReference type="InterPro" id="IPR052162">
    <property type="entry name" value="Sensor_kinase/Photoreceptor"/>
</dbReference>
<keyword evidence="7" id="KW-0175">Coiled coil</keyword>
<dbReference type="Gene3D" id="3.30.565.10">
    <property type="entry name" value="Histidine kinase-like ATPase, C-terminal domain"/>
    <property type="match status" value="1"/>
</dbReference>
<dbReference type="InterPro" id="IPR035965">
    <property type="entry name" value="PAS-like_dom_sf"/>
</dbReference>
<feature type="transmembrane region" description="Helical" evidence="8">
    <location>
        <begin position="29"/>
        <end position="49"/>
    </location>
</feature>
<dbReference type="InterPro" id="IPR013655">
    <property type="entry name" value="PAS_fold_3"/>
</dbReference>
<dbReference type="Gene3D" id="3.30.450.20">
    <property type="entry name" value="PAS domain"/>
    <property type="match status" value="3"/>
</dbReference>
<keyword evidence="5 12" id="KW-0418">Kinase</keyword>
<keyword evidence="6" id="KW-0902">Two-component regulatory system</keyword>
<dbReference type="AlphaFoldDB" id="B0C1K2"/>
<dbReference type="InterPro" id="IPR000014">
    <property type="entry name" value="PAS"/>
</dbReference>
<dbReference type="FunFam" id="3.30.565.10:FF:000006">
    <property type="entry name" value="Sensor histidine kinase WalK"/>
    <property type="match status" value="1"/>
</dbReference>
<dbReference type="PROSITE" id="PS50112">
    <property type="entry name" value="PAS"/>
    <property type="match status" value="3"/>
</dbReference>
<dbReference type="SMART" id="SM00086">
    <property type="entry name" value="PAC"/>
    <property type="match status" value="3"/>
</dbReference>
<dbReference type="InterPro" id="IPR003594">
    <property type="entry name" value="HATPase_dom"/>
</dbReference>
<feature type="transmembrane region" description="Helical" evidence="8">
    <location>
        <begin position="61"/>
        <end position="85"/>
    </location>
</feature>
<keyword evidence="8" id="KW-1133">Transmembrane helix</keyword>
<evidence type="ECO:0000256" key="8">
    <source>
        <dbReference type="SAM" id="Phobius"/>
    </source>
</evidence>
<dbReference type="HOGENOM" id="CLU_000445_114_71_3"/>
<dbReference type="CDD" id="cd00130">
    <property type="entry name" value="PAS"/>
    <property type="match status" value="3"/>
</dbReference>
<dbReference type="SMART" id="SM00388">
    <property type="entry name" value="HisKA"/>
    <property type="match status" value="1"/>
</dbReference>
<dbReference type="InterPro" id="IPR004358">
    <property type="entry name" value="Sig_transdc_His_kin-like_C"/>
</dbReference>
<feature type="domain" description="Histidine kinase" evidence="9">
    <location>
        <begin position="600"/>
        <end position="811"/>
    </location>
</feature>
<dbReference type="Pfam" id="PF08447">
    <property type="entry name" value="PAS_3"/>
    <property type="match status" value="2"/>
</dbReference>
<name>B0C1K2_ACAM1</name>
<evidence type="ECO:0000313" key="12">
    <source>
        <dbReference type="EMBL" id="ABW30836.1"/>
    </source>
</evidence>
<feature type="domain" description="PAC" evidence="11">
    <location>
        <begin position="529"/>
        <end position="582"/>
    </location>
</feature>
<gene>
    <name evidence="12" type="ordered locus">AM1_5897</name>
</gene>
<dbReference type="InterPro" id="IPR000700">
    <property type="entry name" value="PAS-assoc_C"/>
</dbReference>
<keyword evidence="8" id="KW-0472">Membrane</keyword>
<dbReference type="CDD" id="cd00082">
    <property type="entry name" value="HisKA"/>
    <property type="match status" value="1"/>
</dbReference>
<dbReference type="Pfam" id="PF02518">
    <property type="entry name" value="HATPase_c"/>
    <property type="match status" value="1"/>
</dbReference>
<feature type="domain" description="PAS" evidence="10">
    <location>
        <begin position="176"/>
        <end position="219"/>
    </location>
</feature>
<evidence type="ECO:0000256" key="3">
    <source>
        <dbReference type="ARBA" id="ARBA00022553"/>
    </source>
</evidence>
<evidence type="ECO:0000259" key="11">
    <source>
        <dbReference type="PROSITE" id="PS50113"/>
    </source>
</evidence>
<dbReference type="SMART" id="SM00387">
    <property type="entry name" value="HATPase_c"/>
    <property type="match status" value="1"/>
</dbReference>
<dbReference type="SUPFAM" id="SSF55874">
    <property type="entry name" value="ATPase domain of HSP90 chaperone/DNA topoisomerase II/histidine kinase"/>
    <property type="match status" value="1"/>
</dbReference>
<keyword evidence="13" id="KW-1185">Reference proteome</keyword>
<evidence type="ECO:0000256" key="5">
    <source>
        <dbReference type="ARBA" id="ARBA00022777"/>
    </source>
</evidence>
<dbReference type="InterPro" id="IPR001610">
    <property type="entry name" value="PAC"/>
</dbReference>
<dbReference type="eggNOG" id="COG4251">
    <property type="taxonomic scope" value="Bacteria"/>
</dbReference>
<dbReference type="PRINTS" id="PR00344">
    <property type="entry name" value="BCTRLSENSOR"/>
</dbReference>
<evidence type="ECO:0000256" key="2">
    <source>
        <dbReference type="ARBA" id="ARBA00012438"/>
    </source>
</evidence>
<evidence type="ECO:0000256" key="7">
    <source>
        <dbReference type="SAM" id="Coils"/>
    </source>
</evidence>
<dbReference type="PANTHER" id="PTHR43304:SF1">
    <property type="entry name" value="PAC DOMAIN-CONTAINING PROTEIN"/>
    <property type="match status" value="1"/>
</dbReference>
<feature type="domain" description="PAS" evidence="10">
    <location>
        <begin position="453"/>
        <end position="525"/>
    </location>
</feature>
<feature type="domain" description="PAC" evidence="11">
    <location>
        <begin position="223"/>
        <end position="275"/>
    </location>
</feature>
<dbReference type="PANTHER" id="PTHR43304">
    <property type="entry name" value="PHYTOCHROME-LIKE PROTEIN CPH1"/>
    <property type="match status" value="1"/>
</dbReference>
<evidence type="ECO:0000256" key="1">
    <source>
        <dbReference type="ARBA" id="ARBA00000085"/>
    </source>
</evidence>
<evidence type="ECO:0000256" key="4">
    <source>
        <dbReference type="ARBA" id="ARBA00022679"/>
    </source>
</evidence>
<keyword evidence="4" id="KW-0808">Transferase</keyword>
<evidence type="ECO:0000259" key="10">
    <source>
        <dbReference type="PROSITE" id="PS50112"/>
    </source>
</evidence>
<reference evidence="12 13" key="1">
    <citation type="journal article" date="2008" name="Proc. Natl. Acad. Sci. U.S.A.">
        <title>Niche adaptation and genome expansion in the chlorophyll d-producing cyanobacterium Acaryochloris marina.</title>
        <authorList>
            <person name="Swingley W.D."/>
            <person name="Chen M."/>
            <person name="Cheung P.C."/>
            <person name="Conrad A.L."/>
            <person name="Dejesa L.C."/>
            <person name="Hao J."/>
            <person name="Honchak B.M."/>
            <person name="Karbach L.E."/>
            <person name="Kurdoglu A."/>
            <person name="Lahiri S."/>
            <person name="Mastrian S.D."/>
            <person name="Miyashita H."/>
            <person name="Page L."/>
            <person name="Ramakrishna P."/>
            <person name="Satoh S."/>
            <person name="Sattley W.M."/>
            <person name="Shimada Y."/>
            <person name="Taylor H.L."/>
            <person name="Tomo T."/>
            <person name="Tsuchiya T."/>
            <person name="Wang Z.T."/>
            <person name="Raymond J."/>
            <person name="Mimuro M."/>
            <person name="Blankenship R.E."/>
            <person name="Touchman J.W."/>
        </authorList>
    </citation>
    <scope>NUCLEOTIDE SEQUENCE [LARGE SCALE GENOMIC DNA]</scope>
    <source>
        <strain evidence="13">MBIC 11017</strain>
    </source>
</reference>
<dbReference type="SUPFAM" id="SSF55785">
    <property type="entry name" value="PYP-like sensor domain (PAS domain)"/>
    <property type="match status" value="3"/>
</dbReference>
<dbReference type="SUPFAM" id="SSF47384">
    <property type="entry name" value="Homodimeric domain of signal transducing histidine kinase"/>
    <property type="match status" value="1"/>
</dbReference>
<sequence length="811" mass="93192">MTLLNIFFLSYYLLFANLSIQLEQFPFTIIPDIAIALVFGSSAFLIGYIAYCHQFFSHPKLFTLFIALLVTFSLISILDIASLYIPLARVQGGIKLLSAAIAIWTTREFIANTLQTLSPSHRTSSANKSQLVNQENEGSRQQESVWWENQQTLNNIFEYSLIGKAILTPDEDWIRVNPAFYKILGYSEADLLQTNLRNITYPEDLAADQHYRDQLLSGEISACRVEKRYCHKQGHIVWVSLSLSLVRDSMGQPLYLIAEIDNISEHKQVETDLKLIIGQLNLAIKDRSSELDTAYSNLKKSAAQYQDLYDNAPDMYLSVDVDSTKILRCNQTLMKELGYSYPELVGRSVLDLYHPDSRSDAKESFQTFLEKGEVRNGNLLVQRKDGTTLNVSLNAQGFRDQQGKLKYSRSSWRDISERKRLENQLKQMNAELEERVKNRTLALQIAVQSLKESESRLELALEASGDGWWDWNILTDETSWSTQFYQILGYELEELPSSFKTWQSWTHPDDLLRIKTLLKKHLQDPSIPYVFDYRVRTKSEQWKWISAMGKVVAWNDQGEPLRMVGMHHDISERKQAEQELQRINSELIRSNQELGHFAYVASHDLQEPLRKIGSFTDLLADRYQGQLDETADRYIRYITDGAMRMQGLIDDLLNYSRVGRAELKVQPTALSSILEKVKSDLEKVIEKRQVEIIIDSLPTVAVDPVLMGQVFQNLISNAIKYCQADRPRIYIRATQDQKFWTISVQDNGIGINPQFTDRIFVIFQRLHHREEYSGTGIGLAICKKLVERHGGQIWVDSEEGKGANFSFTLPK</sequence>
<protein>
    <recommendedName>
        <fullName evidence="2">histidine kinase</fullName>
        <ecNumber evidence="2">2.7.13.3</ecNumber>
    </recommendedName>
</protein>
<feature type="coiled-coil region" evidence="7">
    <location>
        <begin position="566"/>
        <end position="593"/>
    </location>
</feature>